<dbReference type="Pfam" id="PF17479">
    <property type="entry name" value="DUF3048_C"/>
    <property type="match status" value="1"/>
</dbReference>
<name>A0A845DM43_9BACT</name>
<evidence type="ECO:0000259" key="3">
    <source>
        <dbReference type="Pfam" id="PF17479"/>
    </source>
</evidence>
<accession>A0A845DM43</accession>
<dbReference type="Pfam" id="PF11258">
    <property type="entry name" value="DUF3048"/>
    <property type="match status" value="1"/>
</dbReference>
<proteinExistence type="predicted"/>
<feature type="domain" description="DUF3048" evidence="3">
    <location>
        <begin position="257"/>
        <end position="366"/>
    </location>
</feature>
<dbReference type="InterPro" id="IPR035328">
    <property type="entry name" value="DUF3048_C"/>
</dbReference>
<sequence length="382" mass="42473">MKKIRGIKIQGLKGFTKQRKVVVLVGGCIALVLVAMGIYFLFDSTQKDVSQPTKQQPTVVEPPQPSSESVEFSTVSEIPVHPASGALCKNSDNPRPIAFMLAADSVARPLSGIAYADIVVEMPVIKGGITRFMAIFSCEPHDESIALDIGSIRSSRHDFIPVAASFDAIYAHWGGSKYALQQINRRVIDNLNGLTNPHNTYFRKQGILAPHNGFSSYERAQRAGNELGYRSQYQGHEYTFVTDSPRDEADGSTLRIGYGRSYDVFYTYSSETNTYTRHRNNKPEIDARDRRSVEAKKVAVLFTTSRMIDNEYNDVDVEGQGTLLLFQNGDVIEGSWQKAETSLNSSILFFDGDGEEIRFVTGALWIQYVDVGTAIEWEGVQL</sequence>
<dbReference type="InterPro" id="IPR021416">
    <property type="entry name" value="DUF3048_N"/>
</dbReference>
<evidence type="ECO:0000259" key="2">
    <source>
        <dbReference type="Pfam" id="PF11258"/>
    </source>
</evidence>
<keyword evidence="1" id="KW-0472">Membrane</keyword>
<dbReference type="InterPro" id="IPR023158">
    <property type="entry name" value="YerB-like_sf"/>
</dbReference>
<gene>
    <name evidence="4" type="ORF">F4X82_02720</name>
</gene>
<organism evidence="4 5">
    <name type="scientific">Candidatus Spechtbacteria bacterium SB0662_bin_43</name>
    <dbReference type="NCBI Taxonomy" id="2604897"/>
    <lineage>
        <taxon>Bacteria</taxon>
        <taxon>Candidatus Spechtiibacteriota</taxon>
    </lineage>
</organism>
<evidence type="ECO:0000256" key="1">
    <source>
        <dbReference type="SAM" id="Phobius"/>
    </source>
</evidence>
<dbReference type="EMBL" id="VXOY01000023">
    <property type="protein sequence ID" value="MYE38403.1"/>
    <property type="molecule type" value="Genomic_DNA"/>
</dbReference>
<keyword evidence="1" id="KW-0812">Transmembrane</keyword>
<dbReference type="SUPFAM" id="SSF159774">
    <property type="entry name" value="YerB-like"/>
    <property type="match status" value="1"/>
</dbReference>
<feature type="transmembrane region" description="Helical" evidence="1">
    <location>
        <begin position="21"/>
        <end position="42"/>
    </location>
</feature>
<keyword evidence="1" id="KW-1133">Transmembrane helix</keyword>
<feature type="domain" description="DUF3048" evidence="2">
    <location>
        <begin position="90"/>
        <end position="229"/>
    </location>
</feature>
<reference evidence="4 5" key="1">
    <citation type="submission" date="2019-09" db="EMBL/GenBank/DDBJ databases">
        <title>Characterisation of the sponge microbiome using genome-centric metagenomics.</title>
        <authorList>
            <person name="Engelberts J.P."/>
            <person name="Robbins S.J."/>
            <person name="De Goeij J.M."/>
            <person name="Aranda M."/>
            <person name="Bell S.C."/>
            <person name="Webster N.S."/>
        </authorList>
    </citation>
    <scope>NUCLEOTIDE SEQUENCE [LARGE SCALE GENOMIC DNA]</scope>
    <source>
        <strain evidence="4">SB0662_bin_43</strain>
    </source>
</reference>
<comment type="caution">
    <text evidence="4">The sequence shown here is derived from an EMBL/GenBank/DDBJ whole genome shotgun (WGS) entry which is preliminary data.</text>
</comment>
<evidence type="ECO:0000313" key="5">
    <source>
        <dbReference type="Proteomes" id="UP000449092"/>
    </source>
</evidence>
<evidence type="ECO:0000313" key="4">
    <source>
        <dbReference type="EMBL" id="MYE38403.1"/>
    </source>
</evidence>
<dbReference type="AlphaFoldDB" id="A0A845DM43"/>
<protein>
    <submittedName>
        <fullName evidence="4">DUF3048 domain-containing protein</fullName>
    </submittedName>
</protein>
<dbReference type="Gene3D" id="3.50.90.10">
    <property type="entry name" value="YerB-like"/>
    <property type="match status" value="1"/>
</dbReference>
<dbReference type="Proteomes" id="UP000449092">
    <property type="component" value="Unassembled WGS sequence"/>
</dbReference>